<dbReference type="PRINTS" id="PR00368">
    <property type="entry name" value="FADPNR"/>
</dbReference>
<comment type="caution">
    <text evidence="6">The sequence shown here is derived from an EMBL/GenBank/DDBJ whole genome shotgun (WGS) entry which is preliminary data.</text>
</comment>
<protein>
    <recommendedName>
        <fullName evidence="8">NAD(P)/FAD-dependent oxidoreductase</fullName>
    </recommendedName>
</protein>
<evidence type="ECO:0000256" key="2">
    <source>
        <dbReference type="ARBA" id="ARBA00022630"/>
    </source>
</evidence>
<name>A0A845F169_9BACL</name>
<dbReference type="InterPro" id="IPR023753">
    <property type="entry name" value="FAD/NAD-binding_dom"/>
</dbReference>
<evidence type="ECO:0000256" key="3">
    <source>
        <dbReference type="ARBA" id="ARBA00022827"/>
    </source>
</evidence>
<proteinExistence type="predicted"/>
<dbReference type="PANTHER" id="PTHR43429:SF3">
    <property type="entry name" value="NITRITE REDUCTASE [NAD(P)H]"/>
    <property type="match status" value="1"/>
</dbReference>
<feature type="domain" description="NADH-rubredoxin oxidoreductase C-terminal" evidence="5">
    <location>
        <begin position="380"/>
        <end position="446"/>
    </location>
</feature>
<dbReference type="InterPro" id="IPR036188">
    <property type="entry name" value="FAD/NAD-bd_sf"/>
</dbReference>
<comment type="cofactor">
    <cofactor evidence="1">
        <name>FAD</name>
        <dbReference type="ChEBI" id="CHEBI:57692"/>
    </cofactor>
</comment>
<feature type="domain" description="FAD/NAD(P)-binding" evidence="4">
    <location>
        <begin position="72"/>
        <end position="347"/>
    </location>
</feature>
<evidence type="ECO:0000313" key="7">
    <source>
        <dbReference type="Proteomes" id="UP000447833"/>
    </source>
</evidence>
<dbReference type="Proteomes" id="UP000447833">
    <property type="component" value="Unassembled WGS sequence"/>
</dbReference>
<dbReference type="PRINTS" id="PR00411">
    <property type="entry name" value="PNDRDTASEI"/>
</dbReference>
<dbReference type="Gene3D" id="3.50.50.60">
    <property type="entry name" value="FAD/NAD(P)-binding domain"/>
    <property type="match status" value="2"/>
</dbReference>
<dbReference type="InterPro" id="IPR041575">
    <property type="entry name" value="Rubredoxin_C"/>
</dbReference>
<dbReference type="SUPFAM" id="SSF51905">
    <property type="entry name" value="FAD/NAD(P)-binding domain"/>
    <property type="match status" value="1"/>
</dbReference>
<evidence type="ECO:0000313" key="6">
    <source>
        <dbReference type="EMBL" id="MYL64508.1"/>
    </source>
</evidence>
<evidence type="ECO:0000256" key="1">
    <source>
        <dbReference type="ARBA" id="ARBA00001974"/>
    </source>
</evidence>
<dbReference type="Pfam" id="PF18267">
    <property type="entry name" value="Rubredoxin_C"/>
    <property type="match status" value="1"/>
</dbReference>
<sequence length="485" mass="54222">MKKNVRIVFFSYPHHSENDLSLSFAVIIKLSKCCPFFQNPVRIYDQFVIFNFQTWYDFAYDTVEKEGDSVKRLVVIGNGLAGIQFIERLLSMKSSRFEITIIGKEPAYKRYLLSRILQKNVAFEKAELEEEDWYKERGIRLIENEVAVMIDPISRHVKTDRGRKIAYDTLVLATGANPHVLPVKGAGKNGVMTFRSMNDCKALMDASKRYQKAAVIGAGILGLETAMGLVQQGIDTTVVHHQPNVMNRQLDRLASEMLQEDLEKLGVKFALCKRTKKINGDSCALSLTFSDGTSLEADLVLMAVGVKPNVELAKKSGLEVHRGILVDDYLQTSDPCIYAIGECAEHRDITYGVIDPILDQAEHLAQTIAGCPKQYRGSIPSTTLNISGISLFSAGQVLETEDTRTYQWIDPIRHVYKKIVTLHGHVIGAILYGDTSEAVILAKLVSRLAPVSDIPSNQLFPEERKRKTNLTLVPRSDQVSRTAQS</sequence>
<dbReference type="EMBL" id="WMEY01000004">
    <property type="protein sequence ID" value="MYL64508.1"/>
    <property type="molecule type" value="Genomic_DNA"/>
</dbReference>
<reference evidence="6 7" key="1">
    <citation type="submission" date="2019-11" db="EMBL/GenBank/DDBJ databases">
        <title>Genome sequences of 17 halophilic strains isolated from different environments.</title>
        <authorList>
            <person name="Furrow R.E."/>
        </authorList>
    </citation>
    <scope>NUCLEOTIDE SEQUENCE [LARGE SCALE GENOMIC DNA]</scope>
    <source>
        <strain evidence="6 7">22506_14_FS</strain>
    </source>
</reference>
<accession>A0A845F169</accession>
<keyword evidence="3" id="KW-0274">FAD</keyword>
<dbReference type="Gene3D" id="3.30.390.30">
    <property type="match status" value="1"/>
</dbReference>
<dbReference type="PANTHER" id="PTHR43429">
    <property type="entry name" value="PYRIDINE NUCLEOTIDE-DISULFIDE OXIDOREDUCTASE DOMAIN-CONTAINING"/>
    <property type="match status" value="1"/>
</dbReference>
<organism evidence="6 7">
    <name type="scientific">Guptibacillus hwajinpoensis</name>
    <dbReference type="NCBI Taxonomy" id="208199"/>
    <lineage>
        <taxon>Bacteria</taxon>
        <taxon>Bacillati</taxon>
        <taxon>Bacillota</taxon>
        <taxon>Bacilli</taxon>
        <taxon>Bacillales</taxon>
        <taxon>Guptibacillaceae</taxon>
        <taxon>Guptibacillus</taxon>
    </lineage>
</organism>
<keyword evidence="2" id="KW-0285">Flavoprotein</keyword>
<gene>
    <name evidence="6" type="ORF">GLW07_14210</name>
</gene>
<evidence type="ECO:0000259" key="4">
    <source>
        <dbReference type="Pfam" id="PF07992"/>
    </source>
</evidence>
<dbReference type="Pfam" id="PF07992">
    <property type="entry name" value="Pyr_redox_2"/>
    <property type="match status" value="1"/>
</dbReference>
<dbReference type="InterPro" id="IPR016156">
    <property type="entry name" value="FAD/NAD-linked_Rdtase_dimer_sf"/>
</dbReference>
<dbReference type="GO" id="GO:0016491">
    <property type="term" value="F:oxidoreductase activity"/>
    <property type="evidence" value="ECO:0007669"/>
    <property type="project" value="InterPro"/>
</dbReference>
<dbReference type="AlphaFoldDB" id="A0A845F169"/>
<evidence type="ECO:0008006" key="8">
    <source>
        <dbReference type="Google" id="ProtNLM"/>
    </source>
</evidence>
<dbReference type="InterPro" id="IPR050260">
    <property type="entry name" value="FAD-bd_OxRdtase"/>
</dbReference>
<evidence type="ECO:0000259" key="5">
    <source>
        <dbReference type="Pfam" id="PF18267"/>
    </source>
</evidence>